<reference evidence="3" key="1">
    <citation type="journal article" date="2019" name="Int. J. Syst. Evol. Microbiol.">
        <title>The Global Catalogue of Microorganisms (GCM) 10K type strain sequencing project: providing services to taxonomists for standard genome sequencing and annotation.</title>
        <authorList>
            <consortium name="The Broad Institute Genomics Platform"/>
            <consortium name="The Broad Institute Genome Sequencing Center for Infectious Disease"/>
            <person name="Wu L."/>
            <person name="Ma J."/>
        </authorList>
    </citation>
    <scope>NUCLEOTIDE SEQUENCE [LARGE SCALE GENOMIC DNA]</scope>
    <source>
        <strain evidence="3">JCM 4855</strain>
    </source>
</reference>
<evidence type="ECO:0000313" key="2">
    <source>
        <dbReference type="EMBL" id="MFC7011437.1"/>
    </source>
</evidence>
<feature type="region of interest" description="Disordered" evidence="1">
    <location>
        <begin position="30"/>
        <end position="68"/>
    </location>
</feature>
<protein>
    <recommendedName>
        <fullName evidence="4">Transposase</fullName>
    </recommendedName>
</protein>
<dbReference type="EMBL" id="JBHSYM010000013">
    <property type="protein sequence ID" value="MFC7011437.1"/>
    <property type="molecule type" value="Genomic_DNA"/>
</dbReference>
<gene>
    <name evidence="2" type="ORF">ACFQMH_06835</name>
</gene>
<organism evidence="2 3">
    <name type="scientific">Streptomyces viridiviolaceus</name>
    <dbReference type="NCBI Taxonomy" id="68282"/>
    <lineage>
        <taxon>Bacteria</taxon>
        <taxon>Bacillati</taxon>
        <taxon>Actinomycetota</taxon>
        <taxon>Actinomycetes</taxon>
        <taxon>Kitasatosporales</taxon>
        <taxon>Streptomycetaceae</taxon>
        <taxon>Streptomyces</taxon>
    </lineage>
</organism>
<evidence type="ECO:0000256" key="1">
    <source>
        <dbReference type="SAM" id="MobiDB-lite"/>
    </source>
</evidence>
<proteinExistence type="predicted"/>
<feature type="compositionally biased region" description="Basic residues" evidence="1">
    <location>
        <begin position="54"/>
        <end position="68"/>
    </location>
</feature>
<dbReference type="Proteomes" id="UP001596409">
    <property type="component" value="Unassembled WGS sequence"/>
</dbReference>
<evidence type="ECO:0008006" key="4">
    <source>
        <dbReference type="Google" id="ProtNLM"/>
    </source>
</evidence>
<dbReference type="RefSeq" id="WP_373303419.1">
    <property type="nucleotide sequence ID" value="NZ_BMWA01000021.1"/>
</dbReference>
<accession>A0ABW2DY31</accession>
<evidence type="ECO:0000313" key="3">
    <source>
        <dbReference type="Proteomes" id="UP001596409"/>
    </source>
</evidence>
<name>A0ABW2DY31_9ACTN</name>
<comment type="caution">
    <text evidence="2">The sequence shown here is derived from an EMBL/GenBank/DDBJ whole genome shotgun (WGS) entry which is preliminary data.</text>
</comment>
<keyword evidence="3" id="KW-1185">Reference proteome</keyword>
<sequence>MARRLRVSLKSACQWHQPWRDGGVQALASRGPRAARTGASCSGTEGASGESRLVKRWSRTQRTQNPRR</sequence>